<evidence type="ECO:0000256" key="3">
    <source>
        <dbReference type="ARBA" id="ARBA00012944"/>
    </source>
</evidence>
<evidence type="ECO:0000256" key="7">
    <source>
        <dbReference type="ARBA" id="ARBA00022692"/>
    </source>
</evidence>
<dbReference type="GO" id="GO:0008137">
    <property type="term" value="F:NADH dehydrogenase (ubiquinone) activity"/>
    <property type="evidence" value="ECO:0007669"/>
    <property type="project" value="UniProtKB-EC"/>
</dbReference>
<keyword evidence="11" id="KW-0520">NAD</keyword>
<evidence type="ECO:0000256" key="10">
    <source>
        <dbReference type="ARBA" id="ARBA00022989"/>
    </source>
</evidence>
<reference evidence="17" key="1">
    <citation type="journal article" date="2017" name="Mitochondrial DNA Part B Resour">
        <title>The complete nucleotide sequence of the mitochondrial genome of Dorcadia ioffi (Siphonaptera: Vermipsyllidae).</title>
        <authorList>
            <person name="Xiang H.-T."/>
            <person name="Wen F.-Q."/>
            <person name="Wang G.-L."/>
        </authorList>
    </citation>
    <scope>NUCLEOTIDE SEQUENCE</scope>
</reference>
<organism evidence="17">
    <name type="scientific">Dorcadia ioffi</name>
    <dbReference type="NCBI Taxonomy" id="2040515"/>
    <lineage>
        <taxon>Eukaryota</taxon>
        <taxon>Metazoa</taxon>
        <taxon>Ecdysozoa</taxon>
        <taxon>Arthropoda</taxon>
        <taxon>Hexapoda</taxon>
        <taxon>Insecta</taxon>
        <taxon>Pterygota</taxon>
        <taxon>Neoptera</taxon>
        <taxon>Endopterygota</taxon>
        <taxon>Siphonaptera</taxon>
        <taxon>Vermipsyllidae</taxon>
        <taxon>Dorcadia</taxon>
    </lineage>
</organism>
<evidence type="ECO:0000256" key="8">
    <source>
        <dbReference type="ARBA" id="ARBA00022967"/>
    </source>
</evidence>
<keyword evidence="9" id="KW-0249">Electron transport</keyword>
<accession>A0A343KGF2</accession>
<keyword evidence="13 16" id="KW-0472">Membrane</keyword>
<name>A0A343KGF2_9NEOP</name>
<feature type="transmembrane region" description="Helical" evidence="16">
    <location>
        <begin position="27"/>
        <end position="44"/>
    </location>
</feature>
<dbReference type="PANTHER" id="PTHR11435">
    <property type="entry name" value="NADH UBIQUINONE OXIDOREDUCTASE SUBUNIT ND6"/>
    <property type="match status" value="1"/>
</dbReference>
<gene>
    <name evidence="17" type="primary">nad6</name>
</gene>
<evidence type="ECO:0000256" key="9">
    <source>
        <dbReference type="ARBA" id="ARBA00022982"/>
    </source>
</evidence>
<evidence type="ECO:0000256" key="5">
    <source>
        <dbReference type="ARBA" id="ARBA00022448"/>
    </source>
</evidence>
<dbReference type="EMBL" id="MF124314">
    <property type="protein sequence ID" value="ATF28034.1"/>
    <property type="molecule type" value="Genomic_DNA"/>
</dbReference>
<keyword evidence="10 16" id="KW-1133">Transmembrane helix</keyword>
<evidence type="ECO:0000256" key="11">
    <source>
        <dbReference type="ARBA" id="ARBA00023027"/>
    </source>
</evidence>
<evidence type="ECO:0000256" key="15">
    <source>
        <dbReference type="ARBA" id="ARBA00049551"/>
    </source>
</evidence>
<keyword evidence="12 17" id="KW-0496">Mitochondrion</keyword>
<geneLocation type="mitochondrion" evidence="17"/>
<evidence type="ECO:0000256" key="16">
    <source>
        <dbReference type="SAM" id="Phobius"/>
    </source>
</evidence>
<reference evidence="17" key="2">
    <citation type="submission" date="2017-05" db="EMBL/GenBank/DDBJ databases">
        <authorList>
            <person name="Song R."/>
            <person name="Chenine A.L."/>
            <person name="Ruprecht R.M."/>
        </authorList>
    </citation>
    <scope>NUCLEOTIDE SEQUENCE</scope>
</reference>
<evidence type="ECO:0000313" key="17">
    <source>
        <dbReference type="EMBL" id="ATF28034.1"/>
    </source>
</evidence>
<feature type="transmembrane region" description="Helical" evidence="16">
    <location>
        <begin position="51"/>
        <end position="69"/>
    </location>
</feature>
<evidence type="ECO:0000256" key="2">
    <source>
        <dbReference type="ARBA" id="ARBA00005698"/>
    </source>
</evidence>
<evidence type="ECO:0000256" key="6">
    <source>
        <dbReference type="ARBA" id="ARBA00022660"/>
    </source>
</evidence>
<dbReference type="PANTHER" id="PTHR11435:SF1">
    <property type="entry name" value="NADH-UBIQUINONE OXIDOREDUCTASE CHAIN 6"/>
    <property type="match status" value="1"/>
</dbReference>
<feature type="transmembrane region" description="Helical" evidence="16">
    <location>
        <begin position="81"/>
        <end position="100"/>
    </location>
</feature>
<comment type="subcellular location">
    <subcellularLocation>
        <location evidence="1">Mitochondrion membrane</location>
        <topology evidence="1">Multi-pass membrane protein</topology>
    </subcellularLocation>
</comment>
<feature type="transmembrane region" description="Helical" evidence="16">
    <location>
        <begin position="142"/>
        <end position="164"/>
    </location>
</feature>
<protein>
    <recommendedName>
        <fullName evidence="4">NADH-ubiquinone oxidoreductase chain 6</fullName>
        <ecNumber evidence="3">7.1.1.2</ecNumber>
    </recommendedName>
    <alternativeName>
        <fullName evidence="14">NADH dehydrogenase subunit 6</fullName>
    </alternativeName>
</protein>
<proteinExistence type="inferred from homology"/>
<comment type="catalytic activity">
    <reaction evidence="15">
        <text>a ubiquinone + NADH + 5 H(+)(in) = a ubiquinol + NAD(+) + 4 H(+)(out)</text>
        <dbReference type="Rhea" id="RHEA:29091"/>
        <dbReference type="Rhea" id="RHEA-COMP:9565"/>
        <dbReference type="Rhea" id="RHEA-COMP:9566"/>
        <dbReference type="ChEBI" id="CHEBI:15378"/>
        <dbReference type="ChEBI" id="CHEBI:16389"/>
        <dbReference type="ChEBI" id="CHEBI:17976"/>
        <dbReference type="ChEBI" id="CHEBI:57540"/>
        <dbReference type="ChEBI" id="CHEBI:57945"/>
        <dbReference type="EC" id="7.1.1.2"/>
    </reaction>
</comment>
<dbReference type="GO" id="GO:0031966">
    <property type="term" value="C:mitochondrial membrane"/>
    <property type="evidence" value="ECO:0007669"/>
    <property type="project" value="UniProtKB-SubCell"/>
</dbReference>
<evidence type="ECO:0000256" key="13">
    <source>
        <dbReference type="ARBA" id="ARBA00023136"/>
    </source>
</evidence>
<dbReference type="AlphaFoldDB" id="A0A343KGF2"/>
<keyword evidence="8" id="KW-1278">Translocase</keyword>
<keyword evidence="7 16" id="KW-0812">Transmembrane</keyword>
<evidence type="ECO:0000256" key="4">
    <source>
        <dbReference type="ARBA" id="ARBA00021095"/>
    </source>
</evidence>
<dbReference type="InterPro" id="IPR050269">
    <property type="entry name" value="ComplexI_Subunit6"/>
</dbReference>
<keyword evidence="5" id="KW-0813">Transport</keyword>
<keyword evidence="6" id="KW-0679">Respiratory chain</keyword>
<dbReference type="EC" id="7.1.1.2" evidence="3"/>
<evidence type="ECO:0000256" key="12">
    <source>
        <dbReference type="ARBA" id="ARBA00023128"/>
    </source>
</evidence>
<sequence length="171" mass="20525">MKFMFFSFGLLFSLIFSYMNHPLTLGFLLMIQTLWISIIIGIISKTFWFSYILFITFLGGMLILFIYMTSLSSSDTFNFSFKMLLMIMFMMFNIIILWMMKDWFFINYFNNLDTMNNVFSMNLNLNTMNLNKLYNFPNNMMTIMLILYLLITLIIVVKITNMFYGPLRKNF</sequence>
<evidence type="ECO:0000256" key="14">
    <source>
        <dbReference type="ARBA" id="ARBA00031019"/>
    </source>
</evidence>
<comment type="similarity">
    <text evidence="2">Belongs to the complex I subunit 6 family.</text>
</comment>
<evidence type="ECO:0000256" key="1">
    <source>
        <dbReference type="ARBA" id="ARBA00004225"/>
    </source>
</evidence>